<name>A0A8S5NF06_9CAUD</name>
<keyword evidence="1" id="KW-0240">DNA-directed RNA polymerase</keyword>
<proteinExistence type="predicted"/>
<keyword evidence="1" id="KW-0804">Transcription</keyword>
<protein>
    <submittedName>
        <fullName evidence="1">DNA-directed RNA polymerase</fullName>
    </submittedName>
</protein>
<dbReference type="EMBL" id="BK015146">
    <property type="protein sequence ID" value="DAD92866.1"/>
    <property type="molecule type" value="Genomic_DNA"/>
</dbReference>
<evidence type="ECO:0000313" key="1">
    <source>
        <dbReference type="EMBL" id="DAD92866.1"/>
    </source>
</evidence>
<dbReference type="GO" id="GO:0000428">
    <property type="term" value="C:DNA-directed RNA polymerase complex"/>
    <property type="evidence" value="ECO:0007669"/>
    <property type="project" value="UniProtKB-KW"/>
</dbReference>
<sequence>MEAYIYRNDIDFYNYIVYADNPEEAKSMVAVAEGWNADETEDIKVWREPELDAYHDKDISAVALLAAGWGLECPNCGVINSDDNDLPTYDDDKAYCGKCGAELVCLEDWVLRKTPLKKL</sequence>
<reference evidence="1" key="1">
    <citation type="journal article" date="2021" name="Proc. Natl. Acad. Sci. U.S.A.">
        <title>A Catalog of Tens of Thousands of Viruses from Human Metagenomes Reveals Hidden Associations with Chronic Diseases.</title>
        <authorList>
            <person name="Tisza M.J."/>
            <person name="Buck C.B."/>
        </authorList>
    </citation>
    <scope>NUCLEOTIDE SEQUENCE</scope>
    <source>
        <strain evidence="1">CthSp75</strain>
    </source>
</reference>
<organism evidence="1">
    <name type="scientific">Siphoviridae sp. cthSp75</name>
    <dbReference type="NCBI Taxonomy" id="2826424"/>
    <lineage>
        <taxon>Viruses</taxon>
        <taxon>Duplodnaviria</taxon>
        <taxon>Heunggongvirae</taxon>
        <taxon>Uroviricota</taxon>
        <taxon>Caudoviricetes</taxon>
    </lineage>
</organism>
<accession>A0A8S5NF06</accession>